<dbReference type="RefSeq" id="XP_018005335.1">
    <property type="nucleotide sequence ID" value="XM_018142808.1"/>
</dbReference>
<dbReference type="Gene3D" id="1.10.238.10">
    <property type="entry name" value="EF-hand"/>
    <property type="match status" value="1"/>
</dbReference>
<evidence type="ECO:0000256" key="3">
    <source>
        <dbReference type="SAM" id="MobiDB-lite"/>
    </source>
</evidence>
<evidence type="ECO:0000256" key="2">
    <source>
        <dbReference type="ARBA" id="ARBA00022837"/>
    </source>
</evidence>
<dbReference type="SMART" id="SM00054">
    <property type="entry name" value="EFh"/>
    <property type="match status" value="2"/>
</dbReference>
<feature type="compositionally biased region" description="Polar residues" evidence="3">
    <location>
        <begin position="24"/>
        <end position="38"/>
    </location>
</feature>
<keyword evidence="2" id="KW-0106">Calcium</keyword>
<dbReference type="SUPFAM" id="SSF47473">
    <property type="entry name" value="EF-hand"/>
    <property type="match status" value="1"/>
</dbReference>
<feature type="compositionally biased region" description="Polar residues" evidence="3">
    <location>
        <begin position="1"/>
        <end position="13"/>
    </location>
</feature>
<dbReference type="PROSITE" id="PS00018">
    <property type="entry name" value="EF_HAND_1"/>
    <property type="match status" value="1"/>
</dbReference>
<evidence type="ECO:0000313" key="6">
    <source>
        <dbReference type="Proteomes" id="UP000038010"/>
    </source>
</evidence>
<comment type="caution">
    <text evidence="5">The sequence shown here is derived from an EMBL/GenBank/DDBJ whole genome shotgun (WGS) entry which is preliminary data.</text>
</comment>
<organism evidence="5 6">
    <name type="scientific">Cyphellophora attinorum</name>
    <dbReference type="NCBI Taxonomy" id="1664694"/>
    <lineage>
        <taxon>Eukaryota</taxon>
        <taxon>Fungi</taxon>
        <taxon>Dikarya</taxon>
        <taxon>Ascomycota</taxon>
        <taxon>Pezizomycotina</taxon>
        <taxon>Eurotiomycetes</taxon>
        <taxon>Chaetothyriomycetidae</taxon>
        <taxon>Chaetothyriales</taxon>
        <taxon>Cyphellophoraceae</taxon>
        <taxon>Cyphellophora</taxon>
    </lineage>
</organism>
<dbReference type="Proteomes" id="UP000038010">
    <property type="component" value="Unassembled WGS sequence"/>
</dbReference>
<evidence type="ECO:0000259" key="4">
    <source>
        <dbReference type="PROSITE" id="PS50222"/>
    </source>
</evidence>
<dbReference type="InterPro" id="IPR018247">
    <property type="entry name" value="EF_Hand_1_Ca_BS"/>
</dbReference>
<dbReference type="GeneID" id="28734688"/>
<dbReference type="EMBL" id="LFJN01000002">
    <property type="protein sequence ID" value="KPI45372.1"/>
    <property type="molecule type" value="Genomic_DNA"/>
</dbReference>
<dbReference type="GO" id="GO:0005509">
    <property type="term" value="F:calcium ion binding"/>
    <property type="evidence" value="ECO:0007669"/>
    <property type="project" value="InterPro"/>
</dbReference>
<dbReference type="VEuPathDB" id="FungiDB:AB675_2808"/>
<accession>A0A0N1HXN8</accession>
<dbReference type="PANTHER" id="PTHR23049">
    <property type="entry name" value="MYOSIN REGULATORY LIGHT CHAIN 2"/>
    <property type="match status" value="1"/>
</dbReference>
<dbReference type="OrthoDB" id="429467at2759"/>
<dbReference type="InterPro" id="IPR011992">
    <property type="entry name" value="EF-hand-dom_pair"/>
</dbReference>
<keyword evidence="6" id="KW-1185">Reference proteome</keyword>
<keyword evidence="1" id="KW-0677">Repeat</keyword>
<gene>
    <name evidence="5" type="ORF">AB675_2808</name>
</gene>
<evidence type="ECO:0000256" key="1">
    <source>
        <dbReference type="ARBA" id="ARBA00022737"/>
    </source>
</evidence>
<reference evidence="5 6" key="1">
    <citation type="submission" date="2015-06" db="EMBL/GenBank/DDBJ databases">
        <title>Draft genome of the ant-associated black yeast Phialophora attae CBS 131958.</title>
        <authorList>
            <person name="Moreno L.F."/>
            <person name="Stielow B.J."/>
            <person name="de Hoog S."/>
            <person name="Vicente V.A."/>
            <person name="Weiss V.A."/>
            <person name="de Vries M."/>
            <person name="Cruz L.M."/>
            <person name="Souza E.M."/>
        </authorList>
    </citation>
    <scope>NUCLEOTIDE SEQUENCE [LARGE SCALE GENOMIC DNA]</scope>
    <source>
        <strain evidence="5 6">CBS 131958</strain>
    </source>
</reference>
<feature type="region of interest" description="Disordered" evidence="3">
    <location>
        <begin position="1"/>
        <end position="42"/>
    </location>
</feature>
<feature type="domain" description="EF-hand" evidence="4">
    <location>
        <begin position="161"/>
        <end position="196"/>
    </location>
</feature>
<dbReference type="InterPro" id="IPR002048">
    <property type="entry name" value="EF_hand_dom"/>
</dbReference>
<name>A0A0N1HXN8_9EURO</name>
<protein>
    <submittedName>
        <fullName evidence="5">Myosin regulatory light chain 1</fullName>
    </submittedName>
</protein>
<dbReference type="AlphaFoldDB" id="A0A0N1HXN8"/>
<dbReference type="InterPro" id="IPR050403">
    <property type="entry name" value="Myosin_RLC"/>
</dbReference>
<dbReference type="STRING" id="1664694.A0A0N1HXN8"/>
<sequence>MTSPSKLKQSYTVSEEEDEDDIISTPTKSNGDGASTIAQHEASTRSSETWIITLGINESANFKIQRLYSDHCEGHATAVNIGPSRSAIQLPPALLHNLRESFSVLDSNTSGSITPASIQETLSSLGIQESNLAQFFPSGQPQQISLPQYLNQLASLLAALSPPQELLNAFSAFDDDDSGQIDVAELKTALMTTLPDPGEQRLVERDIDRALEGYTGRRILGRNTTGISGVRGINSTPAAKRNGGDVFRYQEFVANLTGGPSVMSEPISAGGGLTR</sequence>
<dbReference type="PROSITE" id="PS50222">
    <property type="entry name" value="EF_HAND_2"/>
    <property type="match status" value="1"/>
</dbReference>
<evidence type="ECO:0000313" key="5">
    <source>
        <dbReference type="EMBL" id="KPI45372.1"/>
    </source>
</evidence>
<dbReference type="Pfam" id="PF13405">
    <property type="entry name" value="EF-hand_6"/>
    <property type="match status" value="1"/>
</dbReference>
<proteinExistence type="predicted"/>